<keyword evidence="5 10" id="KW-0812">Transmembrane</keyword>
<feature type="transmembrane region" description="Helical" evidence="10">
    <location>
        <begin position="226"/>
        <end position="245"/>
    </location>
</feature>
<feature type="region of interest" description="Disordered" evidence="9">
    <location>
        <begin position="1"/>
        <end position="20"/>
    </location>
</feature>
<dbReference type="NCBIfam" id="TIGR00786">
    <property type="entry name" value="dctM"/>
    <property type="match status" value="1"/>
</dbReference>
<feature type="transmembrane region" description="Helical" evidence="10">
    <location>
        <begin position="563"/>
        <end position="581"/>
    </location>
</feature>
<proteinExistence type="predicted"/>
<evidence type="ECO:0000259" key="11">
    <source>
        <dbReference type="Pfam" id="PF04290"/>
    </source>
</evidence>
<feature type="transmembrane region" description="Helical" evidence="10">
    <location>
        <begin position="304"/>
        <end position="324"/>
    </location>
</feature>
<evidence type="ECO:0000256" key="10">
    <source>
        <dbReference type="SAM" id="Phobius"/>
    </source>
</evidence>
<dbReference type="GO" id="GO:0022857">
    <property type="term" value="F:transmembrane transporter activity"/>
    <property type="evidence" value="ECO:0007669"/>
    <property type="project" value="UniProtKB-UniRule"/>
</dbReference>
<evidence type="ECO:0000256" key="7">
    <source>
        <dbReference type="ARBA" id="ARBA00023136"/>
    </source>
</evidence>
<evidence type="ECO:0000256" key="1">
    <source>
        <dbReference type="ARBA" id="ARBA00004429"/>
    </source>
</evidence>
<feature type="transmembrane region" description="Helical" evidence="10">
    <location>
        <begin position="390"/>
        <end position="414"/>
    </location>
</feature>
<feature type="transmembrane region" description="Helical" evidence="10">
    <location>
        <begin position="492"/>
        <end position="512"/>
    </location>
</feature>
<keyword evidence="2 8" id="KW-0813">Transport</keyword>
<feature type="transmembrane region" description="Helical" evidence="10">
    <location>
        <begin position="175"/>
        <end position="195"/>
    </location>
</feature>
<evidence type="ECO:0000259" key="12">
    <source>
        <dbReference type="Pfam" id="PF06808"/>
    </source>
</evidence>
<keyword evidence="7 10" id="KW-0472">Membrane</keyword>
<keyword evidence="3" id="KW-1003">Cell membrane</keyword>
<feature type="domain" description="Tripartite ATP-independent periplasmic transporters DctQ component" evidence="11">
    <location>
        <begin position="40"/>
        <end position="165"/>
    </location>
</feature>
<evidence type="ECO:0000313" key="13">
    <source>
        <dbReference type="EMBL" id="SMX31405.1"/>
    </source>
</evidence>
<dbReference type="PANTHER" id="PTHR33362:SF5">
    <property type="entry name" value="C4-DICARBOXYLATE TRAP TRANSPORTER LARGE PERMEASE PROTEIN DCTM"/>
    <property type="match status" value="1"/>
</dbReference>
<dbReference type="InterPro" id="IPR010656">
    <property type="entry name" value="DctM"/>
</dbReference>
<keyword evidence="4 8" id="KW-0997">Cell inner membrane</keyword>
<feature type="transmembrane region" description="Helical" evidence="10">
    <location>
        <begin position="618"/>
        <end position="636"/>
    </location>
</feature>
<feature type="transmembrane region" description="Helical" evidence="10">
    <location>
        <begin position="465"/>
        <end position="486"/>
    </location>
</feature>
<dbReference type="GO" id="GO:0005886">
    <property type="term" value="C:plasma membrane"/>
    <property type="evidence" value="ECO:0007669"/>
    <property type="project" value="UniProtKB-SubCell"/>
</dbReference>
<feature type="transmembrane region" description="Helical" evidence="10">
    <location>
        <begin position="251"/>
        <end position="284"/>
    </location>
</feature>
<gene>
    <name evidence="13" type="primary">siaT_3</name>
    <name evidence="13" type="ORF">COL8621_00430</name>
</gene>
<feature type="transmembrane region" description="Helical" evidence="10">
    <location>
        <begin position="648"/>
        <end position="669"/>
    </location>
</feature>
<feature type="transmembrane region" description="Helical" evidence="10">
    <location>
        <begin position="142"/>
        <end position="163"/>
    </location>
</feature>
<dbReference type="Proteomes" id="UP000202922">
    <property type="component" value="Unassembled WGS sequence"/>
</dbReference>
<keyword evidence="6 10" id="KW-1133">Transmembrane helix</keyword>
<feature type="transmembrane region" description="Helical" evidence="10">
    <location>
        <begin position="201"/>
        <end position="219"/>
    </location>
</feature>
<dbReference type="InterPro" id="IPR004681">
    <property type="entry name" value="TRAP_DctM"/>
</dbReference>
<dbReference type="EMBL" id="FXYE01000001">
    <property type="protein sequence ID" value="SMX31405.1"/>
    <property type="molecule type" value="Genomic_DNA"/>
</dbReference>
<evidence type="ECO:0000256" key="8">
    <source>
        <dbReference type="RuleBase" id="RU369079"/>
    </source>
</evidence>
<dbReference type="Pfam" id="PF04290">
    <property type="entry name" value="DctQ"/>
    <property type="match status" value="1"/>
</dbReference>
<protein>
    <submittedName>
        <fullName evidence="13">Sialic acid TRAP transporter permease protein SiaT</fullName>
    </submittedName>
</protein>
<evidence type="ECO:0000256" key="6">
    <source>
        <dbReference type="ARBA" id="ARBA00022989"/>
    </source>
</evidence>
<keyword evidence="14" id="KW-1185">Reference proteome</keyword>
<evidence type="ECO:0000256" key="2">
    <source>
        <dbReference type="ARBA" id="ARBA00022448"/>
    </source>
</evidence>
<comment type="function">
    <text evidence="8">Part of the tripartite ATP-independent periplasmic (TRAP) transport system.</text>
</comment>
<evidence type="ECO:0000256" key="4">
    <source>
        <dbReference type="ARBA" id="ARBA00022519"/>
    </source>
</evidence>
<reference evidence="14" key="1">
    <citation type="submission" date="2017-05" db="EMBL/GenBank/DDBJ databases">
        <authorList>
            <person name="Rodrigo-Torres L."/>
            <person name="Arahal R. D."/>
            <person name="Lucena T."/>
        </authorList>
    </citation>
    <scope>NUCLEOTIDE SEQUENCE [LARGE SCALE GENOMIC DNA]</scope>
    <source>
        <strain evidence="14">CECT 8621</strain>
    </source>
</reference>
<feature type="domain" description="TRAP C4-dicarboxylate transport system permease DctM subunit" evidence="12">
    <location>
        <begin position="256"/>
        <end position="668"/>
    </location>
</feature>
<feature type="transmembrane region" description="Helical" evidence="10">
    <location>
        <begin position="420"/>
        <end position="445"/>
    </location>
</feature>
<feature type="transmembrane region" description="Helical" evidence="10">
    <location>
        <begin position="102"/>
        <end position="122"/>
    </location>
</feature>
<feature type="transmembrane region" description="Helical" evidence="10">
    <location>
        <begin position="30"/>
        <end position="51"/>
    </location>
</feature>
<name>A0A238JLP4_9RHOB</name>
<feature type="transmembrane region" description="Helical" evidence="10">
    <location>
        <begin position="593"/>
        <end position="612"/>
    </location>
</feature>
<evidence type="ECO:0000256" key="5">
    <source>
        <dbReference type="ARBA" id="ARBA00022692"/>
    </source>
</evidence>
<dbReference type="RefSeq" id="WP_093965684.1">
    <property type="nucleotide sequence ID" value="NZ_FXYE01000001.1"/>
</dbReference>
<organism evidence="13 14">
    <name type="scientific">Actibacterium lipolyticum</name>
    <dbReference type="NCBI Taxonomy" id="1524263"/>
    <lineage>
        <taxon>Bacteria</taxon>
        <taxon>Pseudomonadati</taxon>
        <taxon>Pseudomonadota</taxon>
        <taxon>Alphaproteobacteria</taxon>
        <taxon>Rhodobacterales</taxon>
        <taxon>Roseobacteraceae</taxon>
        <taxon>Actibacterium</taxon>
    </lineage>
</organism>
<feature type="transmembrane region" description="Helical" evidence="10">
    <location>
        <begin position="344"/>
        <end position="369"/>
    </location>
</feature>
<dbReference type="OrthoDB" id="9790209at2"/>
<dbReference type="InterPro" id="IPR055348">
    <property type="entry name" value="DctQ"/>
</dbReference>
<sequence length="677" mass="70367">MSSTALHAADQSPDPADTAGAGGGWQVAGLPGALCVAALLIISVFEITARYGFNAPTFWATEISTYVGVAAVFFSLAYAEVRGEHVRVEAFLEQLPEARRVPILRLANWLGVVFIAFCSVELSRYMVADYTAGTRNWGLMSTLLWIPQVPVVLGLVGFTSILTCRAADGAGRKHVAVLIVAGAAVAGFCAGRKGLSVAGHTVPWSLLIVIGATAISAAITTGWRSGAVMAGLLGVACAAMMLAAGGGQAGAAIVILIFVFVFLALGMQVAVALGLVGALGLIFLPPIPQTVVVAERVWNGVNSFTYTAVPMFVLMGSLLMRAGISRSLFDGLVVWMGRIPGGLAQATLTASGLFAALSGSSIATAATIGKAAGQEMLDRGYKPSLALGSIAGGGTLGILIPPSVPMIIFAAMVGVSVTKLFVAGIVPGLMVLTSMMVAVWIWCLLKPEAGHTGRAYSMAEKARAFVQFGPFLGLIVIVIASLYFGVVTATEAGALGAALALILAGFSGKLSFDMIRGALLETAALTGGILFIVIGAGMLSWLVDYLRIATMLVEAVEGSGMPVVSVLLMLMVVYLILGMFIDPISMMLMTVTITYPIVLHAGYDALWFGIALMMMIEVGLITPPVGIILFVLRGLFPQASFKEISTGSLVFVGVILANVILIAVFPQIVTWLPSLMR</sequence>
<evidence type="ECO:0000256" key="3">
    <source>
        <dbReference type="ARBA" id="ARBA00022475"/>
    </source>
</evidence>
<feature type="transmembrane region" description="Helical" evidence="10">
    <location>
        <begin position="524"/>
        <end position="543"/>
    </location>
</feature>
<evidence type="ECO:0000256" key="9">
    <source>
        <dbReference type="SAM" id="MobiDB-lite"/>
    </source>
</evidence>
<accession>A0A238JLP4</accession>
<evidence type="ECO:0000313" key="14">
    <source>
        <dbReference type="Proteomes" id="UP000202922"/>
    </source>
</evidence>
<dbReference type="Pfam" id="PF06808">
    <property type="entry name" value="DctM"/>
    <property type="match status" value="1"/>
</dbReference>
<dbReference type="AlphaFoldDB" id="A0A238JLP4"/>
<dbReference type="PANTHER" id="PTHR33362">
    <property type="entry name" value="SIALIC ACID TRAP TRANSPORTER PERMEASE PROTEIN SIAT-RELATED"/>
    <property type="match status" value="1"/>
</dbReference>
<comment type="subcellular location">
    <subcellularLocation>
        <location evidence="1 8">Cell inner membrane</location>
        <topology evidence="1 8">Multi-pass membrane protein</topology>
    </subcellularLocation>
</comment>